<comment type="similarity">
    <text evidence="1">Belongs to the FGGY kinase family.</text>
</comment>
<dbReference type="RefSeq" id="WP_323077230.1">
    <property type="nucleotide sequence ID" value="NZ_CBCSKM010000013.1"/>
</dbReference>
<keyword evidence="11" id="KW-1185">Reference proteome</keyword>
<reference evidence="10 11" key="1">
    <citation type="submission" date="2023-12" db="EMBL/GenBank/DDBJ databases">
        <title>Whole genome sequencing of Paenibacillus phoenicis isolated from the Phoenix Mars Lander spacecraft assembly facility.</title>
        <authorList>
            <person name="Garcia A."/>
            <person name="Venkateswaran K."/>
        </authorList>
    </citation>
    <scope>NUCLEOTIDE SEQUENCE [LARGE SCALE GENOMIC DNA]</scope>
    <source>
        <strain evidence="10 11">3PO2SA</strain>
    </source>
</reference>
<evidence type="ECO:0000313" key="10">
    <source>
        <dbReference type="EMBL" id="MEA3570436.1"/>
    </source>
</evidence>
<keyword evidence="6" id="KW-1015">Disulfide bond</keyword>
<evidence type="ECO:0000256" key="7">
    <source>
        <dbReference type="ARBA" id="ARBA00023308"/>
    </source>
</evidence>
<keyword evidence="5" id="KW-0067">ATP-binding</keyword>
<keyword evidence="2 10" id="KW-0808">Transferase</keyword>
<comment type="caution">
    <text evidence="10">The sequence shown here is derived from an EMBL/GenBank/DDBJ whole genome shotgun (WGS) entry which is preliminary data.</text>
</comment>
<evidence type="ECO:0000256" key="1">
    <source>
        <dbReference type="ARBA" id="ARBA00009156"/>
    </source>
</evidence>
<accession>A0ABU5PKI9</accession>
<keyword evidence="4" id="KW-0418">Kinase</keyword>
<dbReference type="PANTHER" id="PTHR10196">
    <property type="entry name" value="SUGAR KINASE"/>
    <property type="match status" value="1"/>
</dbReference>
<evidence type="ECO:0000256" key="3">
    <source>
        <dbReference type="ARBA" id="ARBA00022741"/>
    </source>
</evidence>
<sequence>MSSEQQHVPCVLAFDLGASSGRAFIGEIRSESPDNSTGATADAPGVRKLHITEIHRFPNVPVQIGWHLHWDTPMLLREIKTGIRKAFQAGYRPESCAIDTWGVDFGLLDRNGELLGIPYHYRDRQTEGLVEEVSALVGAERLFRESGLQFMPFNTLYQLYAMKKAGSPKLDLAETLLLTPDLLSYFLTGRRVCEFTMATTTGLFDPGRGAWNSALMEQLGIPSTIFPDPVPPGTVIGELTAEVCAELDVPPIKTIAVASHDTESAAAAVPADSPAFAYLVSGTWSLLGTQMAKPLLTPAVLERQFSNEGGVDGTYHLLKNIMGLWILQECKRKWEQAGEAYTFAELVKLAEQAEPLRSLIDPDDLRFMNPADMPEEIRAYCRETGQPVPDSPGAFARCILESLALRYRQVLEQAEELTGSRFAGLHMVGGGIQNELLCRLTAEAIGRPVWAGPVEASAIGNLLVQLRTSGWLKDLQEGLELVKASFPFQVYEPKQETEPENEKRTALWAAAYERFERLGRSIPC</sequence>
<dbReference type="InterPro" id="IPR018485">
    <property type="entry name" value="FGGY_C"/>
</dbReference>
<dbReference type="CDD" id="cd07771">
    <property type="entry name" value="ASKHA_NBD_FGGY_RhaB-like"/>
    <property type="match status" value="1"/>
</dbReference>
<dbReference type="SUPFAM" id="SSF53067">
    <property type="entry name" value="Actin-like ATPase domain"/>
    <property type="match status" value="2"/>
</dbReference>
<gene>
    <name evidence="10" type="ORF">U9M73_10545</name>
</gene>
<evidence type="ECO:0000256" key="2">
    <source>
        <dbReference type="ARBA" id="ARBA00022679"/>
    </source>
</evidence>
<dbReference type="Proteomes" id="UP001292216">
    <property type="component" value="Unassembled WGS sequence"/>
</dbReference>
<evidence type="ECO:0000313" key="11">
    <source>
        <dbReference type="Proteomes" id="UP001292216"/>
    </source>
</evidence>
<dbReference type="PANTHER" id="PTHR10196:SF93">
    <property type="entry name" value="L-RHAMNULOKINASE"/>
    <property type="match status" value="1"/>
</dbReference>
<dbReference type="EMBL" id="JAYERP010000001">
    <property type="protein sequence ID" value="MEA3570436.1"/>
    <property type="molecule type" value="Genomic_DNA"/>
</dbReference>
<keyword evidence="3" id="KW-0547">Nucleotide-binding</keyword>
<feature type="domain" description="Carbohydrate kinase FGGY C-terminal" evidence="9">
    <location>
        <begin position="277"/>
        <end position="467"/>
    </location>
</feature>
<dbReference type="Pfam" id="PF02782">
    <property type="entry name" value="FGGY_C"/>
    <property type="match status" value="1"/>
</dbReference>
<protein>
    <submittedName>
        <fullName evidence="10">Rhamnulokinase family protein</fullName>
        <ecNumber evidence="10">2.7.1.-</ecNumber>
    </submittedName>
</protein>
<dbReference type="Pfam" id="PF00370">
    <property type="entry name" value="FGGY_N"/>
    <property type="match status" value="1"/>
</dbReference>
<evidence type="ECO:0000256" key="5">
    <source>
        <dbReference type="ARBA" id="ARBA00022840"/>
    </source>
</evidence>
<keyword evidence="7" id="KW-0684">Rhamnose metabolism</keyword>
<name>A0ABU5PKI9_9BACL</name>
<dbReference type="InterPro" id="IPR013449">
    <property type="entry name" value="Rhamnulokinase"/>
</dbReference>
<dbReference type="EC" id="2.7.1.-" evidence="10"/>
<organism evidence="10 11">
    <name type="scientific">Paenibacillus phoenicis</name>
    <dbReference type="NCBI Taxonomy" id="554117"/>
    <lineage>
        <taxon>Bacteria</taxon>
        <taxon>Bacillati</taxon>
        <taxon>Bacillota</taxon>
        <taxon>Bacilli</taxon>
        <taxon>Bacillales</taxon>
        <taxon>Paenibacillaceae</taxon>
        <taxon>Paenibacillus</taxon>
    </lineage>
</organism>
<feature type="domain" description="Carbohydrate kinase FGGY N-terminal" evidence="8">
    <location>
        <begin position="91"/>
        <end position="266"/>
    </location>
</feature>
<dbReference type="Gene3D" id="3.30.420.40">
    <property type="match status" value="2"/>
</dbReference>
<evidence type="ECO:0000256" key="4">
    <source>
        <dbReference type="ARBA" id="ARBA00022777"/>
    </source>
</evidence>
<evidence type="ECO:0000259" key="8">
    <source>
        <dbReference type="Pfam" id="PF00370"/>
    </source>
</evidence>
<proteinExistence type="inferred from homology"/>
<dbReference type="GO" id="GO:0016740">
    <property type="term" value="F:transferase activity"/>
    <property type="evidence" value="ECO:0007669"/>
    <property type="project" value="UniProtKB-KW"/>
</dbReference>
<dbReference type="InterPro" id="IPR043129">
    <property type="entry name" value="ATPase_NBD"/>
</dbReference>
<dbReference type="InterPro" id="IPR018484">
    <property type="entry name" value="FGGY_N"/>
</dbReference>
<evidence type="ECO:0000259" key="9">
    <source>
        <dbReference type="Pfam" id="PF02782"/>
    </source>
</evidence>
<evidence type="ECO:0000256" key="6">
    <source>
        <dbReference type="ARBA" id="ARBA00023157"/>
    </source>
</evidence>